<dbReference type="SUPFAM" id="SSF53448">
    <property type="entry name" value="Nucleotide-diphospho-sugar transferases"/>
    <property type="match status" value="1"/>
</dbReference>
<organism evidence="1">
    <name type="scientific">mine drainage metagenome</name>
    <dbReference type="NCBI Taxonomy" id="410659"/>
    <lineage>
        <taxon>unclassified sequences</taxon>
        <taxon>metagenomes</taxon>
        <taxon>ecological metagenomes</taxon>
    </lineage>
</organism>
<dbReference type="EMBL" id="AUZY01008938">
    <property type="protein sequence ID" value="EQD44300.1"/>
    <property type="molecule type" value="Genomic_DNA"/>
</dbReference>
<dbReference type="InterPro" id="IPR050256">
    <property type="entry name" value="Glycosyltransferase_2"/>
</dbReference>
<accession>T1AQG8</accession>
<dbReference type="PANTHER" id="PTHR48090:SF7">
    <property type="entry name" value="RFBJ PROTEIN"/>
    <property type="match status" value="1"/>
</dbReference>
<gene>
    <name evidence="1" type="ORF">B1B_13571</name>
</gene>
<dbReference type="GO" id="GO:0016740">
    <property type="term" value="F:transferase activity"/>
    <property type="evidence" value="ECO:0007669"/>
    <property type="project" value="UniProtKB-KW"/>
</dbReference>
<name>T1AQG8_9ZZZZ</name>
<feature type="non-terminal residue" evidence="1">
    <location>
        <position position="159"/>
    </location>
</feature>
<proteinExistence type="predicted"/>
<feature type="non-terminal residue" evidence="1">
    <location>
        <position position="1"/>
    </location>
</feature>
<reference evidence="1" key="2">
    <citation type="journal article" date="2014" name="ISME J.">
        <title>Microbial stratification in low pH oxic and suboxic macroscopic growths along an acid mine drainage.</title>
        <authorList>
            <person name="Mendez-Garcia C."/>
            <person name="Mesa V."/>
            <person name="Sprenger R.R."/>
            <person name="Richter M."/>
            <person name="Diez M.S."/>
            <person name="Solano J."/>
            <person name="Bargiela R."/>
            <person name="Golyshina O.V."/>
            <person name="Manteca A."/>
            <person name="Ramos J.L."/>
            <person name="Gallego J.R."/>
            <person name="Llorente I."/>
            <person name="Martins Dos Santos V.A."/>
            <person name="Jensen O.N."/>
            <person name="Pelaez A.I."/>
            <person name="Sanchez J."/>
            <person name="Ferrer M."/>
        </authorList>
    </citation>
    <scope>NUCLEOTIDE SEQUENCE</scope>
</reference>
<sequence length="159" mass="17248">ADATYPPQSIVPALHLLREGSGLVLGVRRPLGGRPRRAVDLIHRIGNVALSYLASLRTGRPVLDICSGFWGVSTEMFERLGVGAEQFAIEAELVLKALRAGVEVTQIPVEYRKRIGEAKLHTFRDGGAIFLSIVRFARRARPSRTAASTPRASGARPPV</sequence>
<dbReference type="InterPro" id="IPR029044">
    <property type="entry name" value="Nucleotide-diphossugar_trans"/>
</dbReference>
<dbReference type="AlphaFoldDB" id="T1AQG8"/>
<reference evidence="1" key="1">
    <citation type="submission" date="2013-08" db="EMBL/GenBank/DDBJ databases">
        <authorList>
            <person name="Mendez C."/>
            <person name="Richter M."/>
            <person name="Ferrer M."/>
            <person name="Sanchez J."/>
        </authorList>
    </citation>
    <scope>NUCLEOTIDE SEQUENCE</scope>
</reference>
<protein>
    <submittedName>
        <fullName evidence="1">Glycosyltransferase</fullName>
    </submittedName>
</protein>
<keyword evidence="1" id="KW-0808">Transferase</keyword>
<comment type="caution">
    <text evidence="1">The sequence shown here is derived from an EMBL/GenBank/DDBJ whole genome shotgun (WGS) entry which is preliminary data.</text>
</comment>
<evidence type="ECO:0000313" key="1">
    <source>
        <dbReference type="EMBL" id="EQD44300.1"/>
    </source>
</evidence>
<dbReference type="PANTHER" id="PTHR48090">
    <property type="entry name" value="UNDECAPRENYL-PHOSPHATE 4-DEOXY-4-FORMAMIDO-L-ARABINOSE TRANSFERASE-RELATED"/>
    <property type="match status" value="1"/>
</dbReference>